<organism evidence="2 3">
    <name type="scientific">Plectus sambesii</name>
    <dbReference type="NCBI Taxonomy" id="2011161"/>
    <lineage>
        <taxon>Eukaryota</taxon>
        <taxon>Metazoa</taxon>
        <taxon>Ecdysozoa</taxon>
        <taxon>Nematoda</taxon>
        <taxon>Chromadorea</taxon>
        <taxon>Plectida</taxon>
        <taxon>Plectina</taxon>
        <taxon>Plectoidea</taxon>
        <taxon>Plectidae</taxon>
        <taxon>Plectus</taxon>
    </lineage>
</organism>
<proteinExistence type="predicted"/>
<feature type="region of interest" description="Disordered" evidence="1">
    <location>
        <begin position="108"/>
        <end position="135"/>
    </location>
</feature>
<evidence type="ECO:0000313" key="2">
    <source>
        <dbReference type="Proteomes" id="UP000887566"/>
    </source>
</evidence>
<feature type="region of interest" description="Disordered" evidence="1">
    <location>
        <begin position="59"/>
        <end position="90"/>
    </location>
</feature>
<name>A0A914WUS6_9BILA</name>
<evidence type="ECO:0000313" key="3">
    <source>
        <dbReference type="WBParaSite" id="PSAMB.scaffold5210size12310.g26106.t1"/>
    </source>
</evidence>
<feature type="compositionally biased region" description="Polar residues" evidence="1">
    <location>
        <begin position="1"/>
        <end position="26"/>
    </location>
</feature>
<evidence type="ECO:0000256" key="1">
    <source>
        <dbReference type="SAM" id="MobiDB-lite"/>
    </source>
</evidence>
<sequence>MGAVLTNGSLQIPYVRSSSSEPTSQHEPSRICPRPTRPGGQEPAAQDLVAVDLRAPLLQPVSGGRLRNASNQSDASNVGGVREVRRRRQRRRISEGVIGDLRATEHETMPISHGCHNDGYGGGAEVLVSGKPGRD</sequence>
<dbReference type="AlphaFoldDB" id="A0A914WUS6"/>
<accession>A0A914WUS6</accession>
<protein>
    <submittedName>
        <fullName evidence="3">Uncharacterized protein</fullName>
    </submittedName>
</protein>
<keyword evidence="2" id="KW-1185">Reference proteome</keyword>
<dbReference type="Proteomes" id="UP000887566">
    <property type="component" value="Unplaced"/>
</dbReference>
<feature type="region of interest" description="Disordered" evidence="1">
    <location>
        <begin position="1"/>
        <end position="47"/>
    </location>
</feature>
<dbReference type="WBParaSite" id="PSAMB.scaffold5210size12310.g26106.t1">
    <property type="protein sequence ID" value="PSAMB.scaffold5210size12310.g26106.t1"/>
    <property type="gene ID" value="PSAMB.scaffold5210size12310.g26106"/>
</dbReference>
<reference evidence="3" key="1">
    <citation type="submission" date="2022-11" db="UniProtKB">
        <authorList>
            <consortium name="WormBaseParasite"/>
        </authorList>
    </citation>
    <scope>IDENTIFICATION</scope>
</reference>